<sequence>MVNFPDAVNAAAGTEVRRPAWADSPYQPPASSKDITDRCIDVYMMSRTPDGGIGGVGWWQWANGYTAIANHIDWSSDHRNLDLLQARLNCCEDQHPMLINEFNDDTLWWGLCCIRIYEIDGNEEFLKKAVVIWHQCHKYICQAGRHTCCGQDMLGGCYWTNKPGEGYLNAITTSLFAELSVRIARVELRRGPQGHSSFGKLKNRFSLHHHMGGTDFLEAARCSIGWILRCVYLPGDGVVMDGIDTKKNSLTNWTFTYNTGVAIGVCALIYDLTREQEYLLLACHMARCSMQKPGWVEKNGVLSDLGAWGRGVEEPAKNGDGVGFKAVLVRHLGTLYEVIRQSRDLDPRSMETASYIKIFININFQSQQERNTNGNGQYGPWWDGPFVGATSHSQLPVLDLMAVTMLVNRT</sequence>
<dbReference type="PANTHER" id="PTHR47791:SF3">
    <property type="entry name" value="MEIOTICALLY UP-REGULATED GENE 191 PROTEIN"/>
    <property type="match status" value="1"/>
</dbReference>
<evidence type="ECO:0000313" key="1">
    <source>
        <dbReference type="EMBL" id="KAK3680068.1"/>
    </source>
</evidence>
<evidence type="ECO:0000313" key="2">
    <source>
        <dbReference type="Proteomes" id="UP001274830"/>
    </source>
</evidence>
<dbReference type="SUPFAM" id="SSF48208">
    <property type="entry name" value="Six-hairpin glycosidases"/>
    <property type="match status" value="1"/>
</dbReference>
<accession>A0AAE0WXY9</accession>
<gene>
    <name evidence="1" type="ORF">LTR78_000445</name>
</gene>
<proteinExistence type="predicted"/>
<dbReference type="InterPro" id="IPR053169">
    <property type="entry name" value="MUG_Protein"/>
</dbReference>
<dbReference type="Proteomes" id="UP001274830">
    <property type="component" value="Unassembled WGS sequence"/>
</dbReference>
<dbReference type="GO" id="GO:0005975">
    <property type="term" value="P:carbohydrate metabolic process"/>
    <property type="evidence" value="ECO:0007669"/>
    <property type="project" value="InterPro"/>
</dbReference>
<reference evidence="1" key="1">
    <citation type="submission" date="2023-07" db="EMBL/GenBank/DDBJ databases">
        <title>Black Yeasts Isolated from many extreme environments.</title>
        <authorList>
            <person name="Coleine C."/>
            <person name="Stajich J.E."/>
            <person name="Selbmann L."/>
        </authorList>
    </citation>
    <scope>NUCLEOTIDE SEQUENCE</scope>
    <source>
        <strain evidence="1">CCFEE 5485</strain>
    </source>
</reference>
<dbReference type="Gene3D" id="1.50.10.20">
    <property type="match status" value="1"/>
</dbReference>
<dbReference type="InterPro" id="IPR005198">
    <property type="entry name" value="Glyco_hydro_76"/>
</dbReference>
<keyword evidence="2" id="KW-1185">Reference proteome</keyword>
<name>A0AAE0WXY9_9PEZI</name>
<dbReference type="PANTHER" id="PTHR47791">
    <property type="entry name" value="MEIOTICALLY UP-REGULATED GENE 191 PROTEIN"/>
    <property type="match status" value="1"/>
</dbReference>
<dbReference type="InterPro" id="IPR008928">
    <property type="entry name" value="6-hairpin_glycosidase_sf"/>
</dbReference>
<comment type="caution">
    <text evidence="1">The sequence shown here is derived from an EMBL/GenBank/DDBJ whole genome shotgun (WGS) entry which is preliminary data.</text>
</comment>
<organism evidence="1 2">
    <name type="scientific">Recurvomyces mirabilis</name>
    <dbReference type="NCBI Taxonomy" id="574656"/>
    <lineage>
        <taxon>Eukaryota</taxon>
        <taxon>Fungi</taxon>
        <taxon>Dikarya</taxon>
        <taxon>Ascomycota</taxon>
        <taxon>Pezizomycotina</taxon>
        <taxon>Dothideomycetes</taxon>
        <taxon>Dothideomycetidae</taxon>
        <taxon>Mycosphaerellales</taxon>
        <taxon>Teratosphaeriaceae</taxon>
        <taxon>Recurvomyces</taxon>
    </lineage>
</organism>
<dbReference type="EMBL" id="JAUTXT010000001">
    <property type="protein sequence ID" value="KAK3680068.1"/>
    <property type="molecule type" value="Genomic_DNA"/>
</dbReference>
<dbReference type="Pfam" id="PF03663">
    <property type="entry name" value="Glyco_hydro_76"/>
    <property type="match status" value="2"/>
</dbReference>
<protein>
    <submittedName>
        <fullName evidence="1">Uncharacterized protein</fullName>
    </submittedName>
</protein>
<dbReference type="AlphaFoldDB" id="A0AAE0WXY9"/>